<protein>
    <submittedName>
        <fullName evidence="1">Uncharacterized protein</fullName>
    </submittedName>
</protein>
<evidence type="ECO:0000313" key="1">
    <source>
        <dbReference type="EMBL" id="BDQ38769.1"/>
    </source>
</evidence>
<organism evidence="1 2">
    <name type="scientific">Pseudodesulfovibrio nedwellii</name>
    <dbReference type="NCBI Taxonomy" id="2973072"/>
    <lineage>
        <taxon>Bacteria</taxon>
        <taxon>Pseudomonadati</taxon>
        <taxon>Thermodesulfobacteriota</taxon>
        <taxon>Desulfovibrionia</taxon>
        <taxon>Desulfovibrionales</taxon>
        <taxon>Desulfovibrionaceae</taxon>
    </lineage>
</organism>
<reference evidence="1 2" key="1">
    <citation type="submission" date="2022-08" db="EMBL/GenBank/DDBJ databases">
        <title>Genome Sequence of the sulphate-reducing bacterium, Pseudodesulfovibrio sp. SYK.</title>
        <authorList>
            <person name="Kondo R."/>
            <person name="Kataoka T."/>
        </authorList>
    </citation>
    <scope>NUCLEOTIDE SEQUENCE [LARGE SCALE GENOMIC DNA]</scope>
    <source>
        <strain evidence="1 2">SYK</strain>
    </source>
</reference>
<dbReference type="Proteomes" id="UP001317742">
    <property type="component" value="Chromosome"/>
</dbReference>
<name>A0ABN6S8W8_9BACT</name>
<dbReference type="RefSeq" id="WP_281761263.1">
    <property type="nucleotide sequence ID" value="NZ_AP026709.1"/>
</dbReference>
<proteinExistence type="predicted"/>
<keyword evidence="2" id="KW-1185">Reference proteome</keyword>
<dbReference type="EMBL" id="AP026709">
    <property type="protein sequence ID" value="BDQ38769.1"/>
    <property type="molecule type" value="Genomic_DNA"/>
</dbReference>
<accession>A0ABN6S8W8</accession>
<evidence type="ECO:0000313" key="2">
    <source>
        <dbReference type="Proteomes" id="UP001317742"/>
    </source>
</evidence>
<sequence length="220" mass="25025">MSRAVSREKVAEAVLAGIETAQENYCKWTGGEWLGWAPEYMMTTYIAASLSELSPIYLTMESNVKDILDSARAIGRGQLPKDIRHNGRSDIVIYYGDGDPRAIVEVKNRVYGYSETCRNDLKRISSMLNRKSGSSSLDFGIFTFFTSSTTSPAGKNKAKERVEMTLNRFKENVMEDYGYNFNVNMHRLPITTEENDAWSACCFIISNKQEKPYYSHSKRK</sequence>
<gene>
    <name evidence="1" type="ORF">SYK_31290</name>
</gene>